<gene>
    <name evidence="4" type="ORF">QBC37DRAFT_455677</name>
</gene>
<feature type="domain" description="CBM6" evidence="2">
    <location>
        <begin position="378"/>
        <end position="509"/>
    </location>
</feature>
<dbReference type="InterPro" id="IPR037176">
    <property type="entry name" value="Osmotin/thaumatin-like_sf"/>
</dbReference>
<dbReference type="InterPro" id="IPR008979">
    <property type="entry name" value="Galactose-bd-like_sf"/>
</dbReference>
<protein>
    <submittedName>
        <fullName evidence="4">Glycoside hydrolase family 18 protein</fullName>
    </submittedName>
</protein>
<dbReference type="InterPro" id="IPR037398">
    <property type="entry name" value="Glyco_hydro_64_fam"/>
</dbReference>
<dbReference type="GO" id="GO:0030246">
    <property type="term" value="F:carbohydrate binding"/>
    <property type="evidence" value="ECO:0007669"/>
    <property type="project" value="InterPro"/>
</dbReference>
<accession>A0AAN6XVJ4</accession>
<keyword evidence="1" id="KW-0732">Signal</keyword>
<dbReference type="PROSITE" id="PS52006">
    <property type="entry name" value="GH64"/>
    <property type="match status" value="1"/>
</dbReference>
<evidence type="ECO:0000313" key="5">
    <source>
        <dbReference type="Proteomes" id="UP001301769"/>
    </source>
</evidence>
<comment type="caution">
    <text evidence="4">The sequence shown here is derived from an EMBL/GenBank/DDBJ whole genome shotgun (WGS) entry which is preliminary data.</text>
</comment>
<feature type="domain" description="GH64" evidence="3">
    <location>
        <begin position="2"/>
        <end position="366"/>
    </location>
</feature>
<reference evidence="4" key="2">
    <citation type="submission" date="2023-05" db="EMBL/GenBank/DDBJ databases">
        <authorList>
            <consortium name="Lawrence Berkeley National Laboratory"/>
            <person name="Steindorff A."/>
            <person name="Hensen N."/>
            <person name="Bonometti L."/>
            <person name="Westerberg I."/>
            <person name="Brannstrom I.O."/>
            <person name="Guillou S."/>
            <person name="Cros-Aarteil S."/>
            <person name="Calhoun S."/>
            <person name="Haridas S."/>
            <person name="Kuo A."/>
            <person name="Mondo S."/>
            <person name="Pangilinan J."/>
            <person name="Riley R."/>
            <person name="Labutti K."/>
            <person name="Andreopoulos B."/>
            <person name="Lipzen A."/>
            <person name="Chen C."/>
            <person name="Yanf M."/>
            <person name="Daum C."/>
            <person name="Ng V."/>
            <person name="Clum A."/>
            <person name="Ohm R."/>
            <person name="Martin F."/>
            <person name="Silar P."/>
            <person name="Natvig D."/>
            <person name="Lalanne C."/>
            <person name="Gautier V."/>
            <person name="Ament-Velasquez S.L."/>
            <person name="Kruys A."/>
            <person name="Hutchinson M.I."/>
            <person name="Powell A.J."/>
            <person name="Barry K."/>
            <person name="Miller A.N."/>
            <person name="Grigoriev I.V."/>
            <person name="Debuchy R."/>
            <person name="Gladieux P."/>
            <person name="Thoren M.H."/>
            <person name="Johannesson H."/>
        </authorList>
    </citation>
    <scope>NUCLEOTIDE SEQUENCE</scope>
    <source>
        <strain evidence="4">PSN293</strain>
    </source>
</reference>
<dbReference type="AlphaFoldDB" id="A0AAN6XVJ4"/>
<organism evidence="4 5">
    <name type="scientific">Rhypophila decipiens</name>
    <dbReference type="NCBI Taxonomy" id="261697"/>
    <lineage>
        <taxon>Eukaryota</taxon>
        <taxon>Fungi</taxon>
        <taxon>Dikarya</taxon>
        <taxon>Ascomycota</taxon>
        <taxon>Pezizomycotina</taxon>
        <taxon>Sordariomycetes</taxon>
        <taxon>Sordariomycetidae</taxon>
        <taxon>Sordariales</taxon>
        <taxon>Naviculisporaceae</taxon>
        <taxon>Rhypophila</taxon>
    </lineage>
</organism>
<dbReference type="SMART" id="SM00606">
    <property type="entry name" value="CBD_IV"/>
    <property type="match status" value="1"/>
</dbReference>
<reference evidence="4" key="1">
    <citation type="journal article" date="2023" name="Mol. Phylogenet. Evol.">
        <title>Genome-scale phylogeny and comparative genomics of the fungal order Sordariales.</title>
        <authorList>
            <person name="Hensen N."/>
            <person name="Bonometti L."/>
            <person name="Westerberg I."/>
            <person name="Brannstrom I.O."/>
            <person name="Guillou S."/>
            <person name="Cros-Aarteil S."/>
            <person name="Calhoun S."/>
            <person name="Haridas S."/>
            <person name="Kuo A."/>
            <person name="Mondo S."/>
            <person name="Pangilinan J."/>
            <person name="Riley R."/>
            <person name="LaButti K."/>
            <person name="Andreopoulos B."/>
            <person name="Lipzen A."/>
            <person name="Chen C."/>
            <person name="Yan M."/>
            <person name="Daum C."/>
            <person name="Ng V."/>
            <person name="Clum A."/>
            <person name="Steindorff A."/>
            <person name="Ohm R.A."/>
            <person name="Martin F."/>
            <person name="Silar P."/>
            <person name="Natvig D.O."/>
            <person name="Lalanne C."/>
            <person name="Gautier V."/>
            <person name="Ament-Velasquez S.L."/>
            <person name="Kruys A."/>
            <person name="Hutchinson M.I."/>
            <person name="Powell A.J."/>
            <person name="Barry K."/>
            <person name="Miller A.N."/>
            <person name="Grigoriev I.V."/>
            <person name="Debuchy R."/>
            <person name="Gladieux P."/>
            <person name="Hiltunen Thoren M."/>
            <person name="Johannesson H."/>
        </authorList>
    </citation>
    <scope>NUCLEOTIDE SEQUENCE</scope>
    <source>
        <strain evidence="4">PSN293</strain>
    </source>
</reference>
<dbReference type="PROSITE" id="PS51175">
    <property type="entry name" value="CBM6"/>
    <property type="match status" value="1"/>
</dbReference>
<keyword evidence="4" id="KW-0378">Hydrolase</keyword>
<proteinExistence type="predicted"/>
<dbReference type="InterPro" id="IPR005084">
    <property type="entry name" value="CBM6"/>
</dbReference>
<dbReference type="CDD" id="cd04084">
    <property type="entry name" value="CBM6_xylanase-like"/>
    <property type="match status" value="1"/>
</dbReference>
<dbReference type="GO" id="GO:0016787">
    <property type="term" value="F:hydrolase activity"/>
    <property type="evidence" value="ECO:0007669"/>
    <property type="project" value="UniProtKB-KW"/>
</dbReference>
<evidence type="ECO:0000313" key="4">
    <source>
        <dbReference type="EMBL" id="KAK4207416.1"/>
    </source>
</evidence>
<dbReference type="PANTHER" id="PTHR38165:SF1">
    <property type="entry name" value="GLUCANASE B"/>
    <property type="match status" value="1"/>
</dbReference>
<dbReference type="PANTHER" id="PTHR38165">
    <property type="match status" value="1"/>
</dbReference>
<evidence type="ECO:0000256" key="1">
    <source>
        <dbReference type="ARBA" id="ARBA00022729"/>
    </source>
</evidence>
<dbReference type="Pfam" id="PF16483">
    <property type="entry name" value="Glyco_hydro_64"/>
    <property type="match status" value="1"/>
</dbReference>
<evidence type="ECO:0000259" key="3">
    <source>
        <dbReference type="PROSITE" id="PS52006"/>
    </source>
</evidence>
<dbReference type="Proteomes" id="UP001301769">
    <property type="component" value="Unassembled WGS sequence"/>
</dbReference>
<keyword evidence="5" id="KW-1185">Reference proteome</keyword>
<dbReference type="Gene3D" id="2.60.120.260">
    <property type="entry name" value="Galactose-binding domain-like"/>
    <property type="match status" value="1"/>
</dbReference>
<dbReference type="Pfam" id="PF03422">
    <property type="entry name" value="CBM_6"/>
    <property type="match status" value="1"/>
</dbReference>
<dbReference type="Gene3D" id="3.30.920.50">
    <property type="entry name" value="Beta-1,3-glucanase, C-terminal domain"/>
    <property type="match status" value="1"/>
</dbReference>
<dbReference type="InterPro" id="IPR006584">
    <property type="entry name" value="Cellulose-bd_IV"/>
</dbReference>
<evidence type="ECO:0000259" key="2">
    <source>
        <dbReference type="PROSITE" id="PS51175"/>
    </source>
</evidence>
<name>A0AAN6XVJ4_9PEZI</name>
<dbReference type="EMBL" id="MU858296">
    <property type="protein sequence ID" value="KAK4207416.1"/>
    <property type="molecule type" value="Genomic_DNA"/>
</dbReference>
<sequence>MSETLDILIKNTTQGNLYAFLAGKHKDRLCILRADGRTQYFPVSPGVTAQPLAENCTIDIGPPGSTRALQIPYLSAARIYFSINAALDFLLAPGPNLIEPSSAYPSDSNFNKVWTFAEFTFNKDQLYANITYVDFVSIPVALALQTGTGKTQTVRGLALGGLDTICSKLEEQHQIDGAPWDQLIVKTPDGKKNLRVLSPNLARTSKPHLFEGYFEGYVSQVWDRFKKEALTVDTQSQFGLVQGRVVNEVLNFPGVGTYPKPLTGDIFSNSTGPFRTDTDGYRALTPRIAAAFNRSELMLANGIPSDPSLYYKERVTNHYSRILHQVNLDSRGYAFPYDDVIKTGETDLSGAVLDPNPILLTVTVGGTAPPPAAFDAKSHIHAERFSSQNGIKTEPTTDSEAGNNVGWIGNGDWLAFDQVNFDNYGVDSLNVRVASGQGGNVKGRMELRLDSLAGQTIASVEVANTGGWQSWTTKAAKLNIAVSGLHSVYLVFVSDRAEDFTNVNWFTFSKTATTTDTVIVPSAPPPTRGAYRALGYFVNWAMCGRKFKPRLRLLLGQRGKDGHAGGDYR</sequence>
<dbReference type="Gene3D" id="2.60.110.10">
    <property type="entry name" value="Thaumatin"/>
    <property type="match status" value="1"/>
</dbReference>
<dbReference type="InterPro" id="IPR032477">
    <property type="entry name" value="Glyco_hydro_64"/>
</dbReference>
<dbReference type="SUPFAM" id="SSF49785">
    <property type="entry name" value="Galactose-binding domain-like"/>
    <property type="match status" value="1"/>
</dbReference>
<dbReference type="InterPro" id="IPR042517">
    <property type="entry name" value="Glyco_hydro_64_N_2"/>
</dbReference>